<feature type="compositionally biased region" description="Basic and acidic residues" evidence="1">
    <location>
        <begin position="52"/>
        <end position="76"/>
    </location>
</feature>
<sequence>MHLHLSTPEISPVQSKIFSLYPCLVFLSERGNEINTDRGPRQQKNDPSSQTSRRDELRPHLRPDSSRRSGMDDIRETYPGLLAV</sequence>
<evidence type="ECO:0000313" key="2">
    <source>
        <dbReference type="EMBL" id="GIY51326.1"/>
    </source>
</evidence>
<feature type="compositionally biased region" description="Basic and acidic residues" evidence="1">
    <location>
        <begin position="32"/>
        <end position="44"/>
    </location>
</feature>
<keyword evidence="3" id="KW-1185">Reference proteome</keyword>
<evidence type="ECO:0000256" key="1">
    <source>
        <dbReference type="SAM" id="MobiDB-lite"/>
    </source>
</evidence>
<comment type="caution">
    <text evidence="2">The sequence shown here is derived from an EMBL/GenBank/DDBJ whole genome shotgun (WGS) entry which is preliminary data.</text>
</comment>
<dbReference type="Proteomes" id="UP001054837">
    <property type="component" value="Unassembled WGS sequence"/>
</dbReference>
<gene>
    <name evidence="2" type="ORF">CDAR_69471</name>
</gene>
<accession>A0AAV4U0P1</accession>
<feature type="region of interest" description="Disordered" evidence="1">
    <location>
        <begin position="32"/>
        <end position="84"/>
    </location>
</feature>
<proteinExistence type="predicted"/>
<dbReference type="AlphaFoldDB" id="A0AAV4U0P1"/>
<organism evidence="2 3">
    <name type="scientific">Caerostris darwini</name>
    <dbReference type="NCBI Taxonomy" id="1538125"/>
    <lineage>
        <taxon>Eukaryota</taxon>
        <taxon>Metazoa</taxon>
        <taxon>Ecdysozoa</taxon>
        <taxon>Arthropoda</taxon>
        <taxon>Chelicerata</taxon>
        <taxon>Arachnida</taxon>
        <taxon>Araneae</taxon>
        <taxon>Araneomorphae</taxon>
        <taxon>Entelegynae</taxon>
        <taxon>Araneoidea</taxon>
        <taxon>Araneidae</taxon>
        <taxon>Caerostris</taxon>
    </lineage>
</organism>
<protein>
    <recommendedName>
        <fullName evidence="4">Ycf15</fullName>
    </recommendedName>
</protein>
<dbReference type="EMBL" id="BPLQ01010518">
    <property type="protein sequence ID" value="GIY51326.1"/>
    <property type="molecule type" value="Genomic_DNA"/>
</dbReference>
<name>A0AAV4U0P1_9ARAC</name>
<reference evidence="2 3" key="1">
    <citation type="submission" date="2021-06" db="EMBL/GenBank/DDBJ databases">
        <title>Caerostris darwini draft genome.</title>
        <authorList>
            <person name="Kono N."/>
            <person name="Arakawa K."/>
        </authorList>
    </citation>
    <scope>NUCLEOTIDE SEQUENCE [LARGE SCALE GENOMIC DNA]</scope>
</reference>
<evidence type="ECO:0008006" key="4">
    <source>
        <dbReference type="Google" id="ProtNLM"/>
    </source>
</evidence>
<evidence type="ECO:0000313" key="3">
    <source>
        <dbReference type="Proteomes" id="UP001054837"/>
    </source>
</evidence>